<dbReference type="OrthoDB" id="9786100at2"/>
<dbReference type="InterPro" id="IPR007074">
    <property type="entry name" value="LicD/FKTN/FKRP_NTP_transf"/>
</dbReference>
<name>A0A1H9TTY9_BUTFI</name>
<dbReference type="GO" id="GO:0016740">
    <property type="term" value="F:transferase activity"/>
    <property type="evidence" value="ECO:0007669"/>
    <property type="project" value="UniProtKB-KW"/>
</dbReference>
<dbReference type="PANTHER" id="PTHR43404">
    <property type="entry name" value="LIPOPOLYSACCHARIDE CHOLINEPHOSPHOTRANSFERASE LICD"/>
    <property type="match status" value="1"/>
</dbReference>
<proteinExistence type="predicted"/>
<evidence type="ECO:0000313" key="2">
    <source>
        <dbReference type="EMBL" id="SES00840.1"/>
    </source>
</evidence>
<reference evidence="2 3" key="1">
    <citation type="submission" date="2016-10" db="EMBL/GenBank/DDBJ databases">
        <authorList>
            <person name="de Groot N.N."/>
        </authorList>
    </citation>
    <scope>NUCLEOTIDE SEQUENCE [LARGE SCALE GENOMIC DNA]</scope>
    <source>
        <strain evidence="2 3">AR40</strain>
    </source>
</reference>
<evidence type="ECO:0000313" key="3">
    <source>
        <dbReference type="Proteomes" id="UP000182584"/>
    </source>
</evidence>
<dbReference type="GO" id="GO:0009100">
    <property type="term" value="P:glycoprotein metabolic process"/>
    <property type="evidence" value="ECO:0007669"/>
    <property type="project" value="UniProtKB-ARBA"/>
</dbReference>
<dbReference type="PANTHER" id="PTHR43404:SF2">
    <property type="entry name" value="LIPOPOLYSACCHARIDE CHOLINEPHOSPHOTRANSFERASE LICD"/>
    <property type="match status" value="1"/>
</dbReference>
<feature type="domain" description="LicD/FKTN/FKRP nucleotidyltransferase" evidence="1">
    <location>
        <begin position="41"/>
        <end position="276"/>
    </location>
</feature>
<dbReference type="InterPro" id="IPR052942">
    <property type="entry name" value="LPS_cholinephosphotransferase"/>
</dbReference>
<evidence type="ECO:0000259" key="1">
    <source>
        <dbReference type="Pfam" id="PF04991"/>
    </source>
</evidence>
<dbReference type="Pfam" id="PF04991">
    <property type="entry name" value="LicD"/>
    <property type="match status" value="1"/>
</dbReference>
<keyword evidence="2" id="KW-0808">Transferase</keyword>
<organism evidence="2 3">
    <name type="scientific">Butyrivibrio fibrisolvens</name>
    <dbReference type="NCBI Taxonomy" id="831"/>
    <lineage>
        <taxon>Bacteria</taxon>
        <taxon>Bacillati</taxon>
        <taxon>Bacillota</taxon>
        <taxon>Clostridia</taxon>
        <taxon>Lachnospirales</taxon>
        <taxon>Lachnospiraceae</taxon>
        <taxon>Butyrivibrio</taxon>
    </lineage>
</organism>
<protein>
    <submittedName>
        <fullName evidence="2">Lipopolysaccharide cholinephosphotransferase</fullName>
    </submittedName>
</protein>
<sequence length="314" mass="36534">MLKISDSFYQEETRLGFTITETMKKAWAVQLEMFDVIMDIAQKHNISIWADYGTLLGAVRHKGFVPWDDDIDLCMLRKDYMSFQNILKEELPSPYKISSFYVTEGYDQPKLLVTNRHHLDLGNNPQEESITNIQHGCRYITGIDIFPLDYVPSDVEQLNIISNLYISAYDLAFDFDYYKSTGELESNLIQLENLLSTKLERDNHLKSSLWKMSDAIAMMTYEYEAADIAHYSRCVVTGFNKTYPKQSFSKTIYLDFEMIQVPVPEGFDNVLSSLYGKEYMTPMFGTACHDYPFYKVQDKRILFNNRLGQMGDIF</sequence>
<dbReference type="Proteomes" id="UP000182584">
    <property type="component" value="Unassembled WGS sequence"/>
</dbReference>
<gene>
    <name evidence="2" type="ORF">SAMN04487884_11626</name>
</gene>
<accession>A0A1H9TTY9</accession>
<dbReference type="RefSeq" id="WP_074756749.1">
    <property type="nucleotide sequence ID" value="NZ_FOGJ01000016.1"/>
</dbReference>
<dbReference type="EMBL" id="FOGJ01000016">
    <property type="protein sequence ID" value="SES00840.1"/>
    <property type="molecule type" value="Genomic_DNA"/>
</dbReference>
<dbReference type="AlphaFoldDB" id="A0A1H9TTY9"/>